<dbReference type="InterPro" id="IPR023753">
    <property type="entry name" value="FAD/NAD-binding_dom"/>
</dbReference>
<dbReference type="AlphaFoldDB" id="A0A4T0V5X2"/>
<dbReference type="CDD" id="cd02803">
    <property type="entry name" value="OYE_like_FMN_family"/>
    <property type="match status" value="1"/>
</dbReference>
<dbReference type="EMBL" id="STGJ01000001">
    <property type="protein sequence ID" value="TIC86837.1"/>
    <property type="molecule type" value="Genomic_DNA"/>
</dbReference>
<feature type="domain" description="NADH:flavin oxidoreductase/NADH oxidase N-terminal" evidence="10">
    <location>
        <begin position="10"/>
        <end position="365"/>
    </location>
</feature>
<feature type="domain" description="FAD/NAD(P)-binding" evidence="11">
    <location>
        <begin position="410"/>
        <end position="680"/>
    </location>
</feature>
<dbReference type="OrthoDB" id="8985337at2"/>
<evidence type="ECO:0000313" key="13">
    <source>
        <dbReference type="Proteomes" id="UP000308891"/>
    </source>
</evidence>
<evidence type="ECO:0000256" key="8">
    <source>
        <dbReference type="ARBA" id="ARBA00023004"/>
    </source>
</evidence>
<keyword evidence="4" id="KW-0285">Flavoprotein</keyword>
<keyword evidence="6" id="KW-0479">Metal-binding</keyword>
<evidence type="ECO:0000256" key="6">
    <source>
        <dbReference type="ARBA" id="ARBA00022723"/>
    </source>
</evidence>
<dbReference type="Gene3D" id="3.50.50.60">
    <property type="entry name" value="FAD/NAD(P)-binding domain"/>
    <property type="match status" value="1"/>
</dbReference>
<dbReference type="GO" id="GO:0010181">
    <property type="term" value="F:FMN binding"/>
    <property type="evidence" value="ECO:0007669"/>
    <property type="project" value="InterPro"/>
</dbReference>
<comment type="caution">
    <text evidence="12">The sequence shown here is derived from an EMBL/GenBank/DDBJ whole genome shotgun (WGS) entry which is preliminary data.</text>
</comment>
<evidence type="ECO:0000256" key="7">
    <source>
        <dbReference type="ARBA" id="ARBA00023002"/>
    </source>
</evidence>
<comment type="cofactor">
    <cofactor evidence="1">
        <name>FMN</name>
        <dbReference type="ChEBI" id="CHEBI:58210"/>
    </cofactor>
</comment>
<reference evidence="12 13" key="1">
    <citation type="submission" date="2019-04" db="EMBL/GenBank/DDBJ databases">
        <title>Crenobacter sp. nov.</title>
        <authorList>
            <person name="Shi S."/>
        </authorList>
    </citation>
    <scope>NUCLEOTIDE SEQUENCE [LARGE SCALE GENOMIC DNA]</scope>
    <source>
        <strain evidence="12 13">GY 70310</strain>
    </source>
</reference>
<dbReference type="GO" id="GO:0046872">
    <property type="term" value="F:metal ion binding"/>
    <property type="evidence" value="ECO:0007669"/>
    <property type="project" value="UniProtKB-KW"/>
</dbReference>
<dbReference type="PRINTS" id="PR00411">
    <property type="entry name" value="PNDRDTASEI"/>
</dbReference>
<dbReference type="Pfam" id="PF00724">
    <property type="entry name" value="Oxidored_FMN"/>
    <property type="match status" value="1"/>
</dbReference>
<evidence type="ECO:0000256" key="4">
    <source>
        <dbReference type="ARBA" id="ARBA00022630"/>
    </source>
</evidence>
<dbReference type="InterPro" id="IPR051793">
    <property type="entry name" value="NADH:flavin_oxidoreductase"/>
</dbReference>
<evidence type="ECO:0000313" key="12">
    <source>
        <dbReference type="EMBL" id="TIC86837.1"/>
    </source>
</evidence>
<evidence type="ECO:0000256" key="3">
    <source>
        <dbReference type="ARBA" id="ARBA00011048"/>
    </source>
</evidence>
<dbReference type="Gene3D" id="3.20.20.70">
    <property type="entry name" value="Aldolase class I"/>
    <property type="match status" value="1"/>
</dbReference>
<keyword evidence="8" id="KW-0408">Iron</keyword>
<dbReference type="GO" id="GO:0016491">
    <property type="term" value="F:oxidoreductase activity"/>
    <property type="evidence" value="ECO:0007669"/>
    <property type="project" value="UniProtKB-KW"/>
</dbReference>
<evidence type="ECO:0000259" key="10">
    <source>
        <dbReference type="Pfam" id="PF00724"/>
    </source>
</evidence>
<dbReference type="SUPFAM" id="SSF51395">
    <property type="entry name" value="FMN-linked oxidoreductases"/>
    <property type="match status" value="1"/>
</dbReference>
<dbReference type="InterPro" id="IPR013785">
    <property type="entry name" value="Aldolase_TIM"/>
</dbReference>
<evidence type="ECO:0000256" key="1">
    <source>
        <dbReference type="ARBA" id="ARBA00001917"/>
    </source>
</evidence>
<dbReference type="InterPro" id="IPR036188">
    <property type="entry name" value="FAD/NAD-bd_sf"/>
</dbReference>
<protein>
    <submittedName>
        <fullName evidence="12">FAD-binding protein</fullName>
    </submittedName>
</protein>
<accession>A0A4T0V5X2</accession>
<dbReference type="SUPFAM" id="SSF51905">
    <property type="entry name" value="FAD/NAD(P)-binding domain"/>
    <property type="match status" value="1"/>
</dbReference>
<dbReference type="GO" id="GO:0051536">
    <property type="term" value="F:iron-sulfur cluster binding"/>
    <property type="evidence" value="ECO:0007669"/>
    <property type="project" value="UniProtKB-KW"/>
</dbReference>
<dbReference type="PANTHER" id="PTHR42917:SF2">
    <property type="entry name" value="2,4-DIENOYL-COA REDUCTASE [(2E)-ENOYL-COA-PRODUCING]"/>
    <property type="match status" value="1"/>
</dbReference>
<name>A0A4T0V5X2_9NEIS</name>
<organism evidence="12 13">
    <name type="scientific">Crenobacter intestini</name>
    <dbReference type="NCBI Taxonomy" id="2563443"/>
    <lineage>
        <taxon>Bacteria</taxon>
        <taxon>Pseudomonadati</taxon>
        <taxon>Pseudomonadota</taxon>
        <taxon>Betaproteobacteria</taxon>
        <taxon>Neisseriales</taxon>
        <taxon>Neisseriaceae</taxon>
        <taxon>Crenobacter</taxon>
    </lineage>
</organism>
<evidence type="ECO:0000259" key="11">
    <source>
        <dbReference type="Pfam" id="PF07992"/>
    </source>
</evidence>
<dbReference type="InterPro" id="IPR001155">
    <property type="entry name" value="OxRdtase_FMN_N"/>
</dbReference>
<comment type="cofactor">
    <cofactor evidence="2">
        <name>[4Fe-4S] cluster</name>
        <dbReference type="ChEBI" id="CHEBI:49883"/>
    </cofactor>
</comment>
<dbReference type="Gene3D" id="3.40.50.720">
    <property type="entry name" value="NAD(P)-binding Rossmann-like Domain"/>
    <property type="match status" value="1"/>
</dbReference>
<sequence>MSANAPYSRLMSPLSIGSLKLKNRIILAPMGDNMAETDGSCTERIQAYYEARAAGGAGLLIMGVVSVAFPAGTAEPFQSGLSDDRFIPGMAAIARRVHAAGGKIAVQLQHAGKTAIRDLVDGRELWVPSLPTPKQSDMMATLTPEERAGFISNQIRSAPKIRVMDKADIAQMVEWFAAAAWRAKQAGFDGVELHCAHTYIIAGFLSAHSNHRDDEYGGPLENRARLMVEVIRAVKARCGADYPVWVRLDGEEIDFEGGITPNDAVAAARLAEAAGADAIHVSAYASAHRSINFTRAPLVHAQGGLLPLAERVKQAVSVPVIGVGRVEAEEADAVIGRGAIDAIAMGRKLLADPELPNKLAQGRASEVRPCIYCYTCVSQIFVNQSVKCAANPSCGRESEEAQGPADAQRHVVVVGGGPAGMEASRTAALRGHRVTLVEKSARLGGTLFFASLAYPENGRLLDYLAAEMRRLPIDVKLSTEATPALLKELAPDLVLVASGARRDGAAIEGADQNHVFSGDELRALLTGDGAEDVARKKLSLAQRALMKAGNLSGVTGSGAALQKLSHVWMPLGETVAIVGGGLVGLELAEFLVARKRKVTVIEESSSLGRELSIVRRWHVLGELGKHQVTLLRDTRVRLIDGKTLVCEGADGETRVRADSVVLASGARGDDSVARSLESAGFRVALIGDAAGLGYIEGALAAGRRAGLAA</sequence>
<dbReference type="PRINTS" id="PR00368">
    <property type="entry name" value="FADPNR"/>
</dbReference>
<keyword evidence="5" id="KW-0288">FMN</keyword>
<keyword evidence="9" id="KW-0411">Iron-sulfur</keyword>
<comment type="similarity">
    <text evidence="3">In the N-terminal section; belongs to the NADH:flavin oxidoreductase/NADH oxidase family.</text>
</comment>
<dbReference type="RefSeq" id="WP_136550848.1">
    <property type="nucleotide sequence ID" value="NZ_STGJ01000001.1"/>
</dbReference>
<gene>
    <name evidence="12" type="ORF">E5K04_00010</name>
</gene>
<keyword evidence="13" id="KW-1185">Reference proteome</keyword>
<proteinExistence type="inferred from homology"/>
<evidence type="ECO:0000256" key="5">
    <source>
        <dbReference type="ARBA" id="ARBA00022643"/>
    </source>
</evidence>
<evidence type="ECO:0000256" key="2">
    <source>
        <dbReference type="ARBA" id="ARBA00001966"/>
    </source>
</evidence>
<keyword evidence="7" id="KW-0560">Oxidoreductase</keyword>
<evidence type="ECO:0000256" key="9">
    <source>
        <dbReference type="ARBA" id="ARBA00023014"/>
    </source>
</evidence>
<dbReference type="Proteomes" id="UP000308891">
    <property type="component" value="Unassembled WGS sequence"/>
</dbReference>
<dbReference type="Pfam" id="PF07992">
    <property type="entry name" value="Pyr_redox_2"/>
    <property type="match status" value="1"/>
</dbReference>
<dbReference type="PANTHER" id="PTHR42917">
    <property type="entry name" value="2,4-DIENOYL-COA REDUCTASE"/>
    <property type="match status" value="1"/>
</dbReference>